<dbReference type="Proteomes" id="UP000823388">
    <property type="component" value="Chromosome 6N"/>
</dbReference>
<feature type="domain" description="BTB" evidence="2">
    <location>
        <begin position="183"/>
        <end position="250"/>
    </location>
</feature>
<gene>
    <name evidence="4" type="ORF">PVAP13_6NG198800</name>
</gene>
<feature type="domain" description="MATH" evidence="3">
    <location>
        <begin position="16"/>
        <end position="145"/>
    </location>
</feature>
<sequence>MKTLTTVSTCTAVREQGKHVFEIFDYSKHRGMGIGEFIRSGTFSVGGFDWAIRFYPDGSSTTSTDYISVYLELMKGGAKVRASCDLSLINRSTGLPSLVHRTELRMFNYNDVSRYAPQTSSFQKRSELEDSGCLQDDRLVIECIVTVVKKTTVSETKFLRKIEVPPSDIGERLGQLLEAEEGADVTFSVGGQTFAAHRLVLAMRSSVFKAELYGPMKEGRTQLVTIEDMQPSVFKALLRFIYTDSLLDNDDHGGAVHIEMIRHLLVAADRYALDRLKLICQSILCQKIDVESVATTMALAYQYNCPRLTEAGGLEATQGYKDLKTTCPSALADAFAKGMSSR</sequence>
<dbReference type="InterPro" id="IPR011333">
    <property type="entry name" value="SKP1/BTB/POZ_sf"/>
</dbReference>
<proteinExistence type="predicted"/>
<dbReference type="Pfam" id="PF22486">
    <property type="entry name" value="MATH_2"/>
    <property type="match status" value="1"/>
</dbReference>
<comment type="pathway">
    <text evidence="1">Protein modification; protein ubiquitination.</text>
</comment>
<dbReference type="CDD" id="cd18280">
    <property type="entry name" value="BTB_POZ_BPM_plant"/>
    <property type="match status" value="1"/>
</dbReference>
<dbReference type="SUPFAM" id="SSF49599">
    <property type="entry name" value="TRAF domain-like"/>
    <property type="match status" value="1"/>
</dbReference>
<dbReference type="GO" id="GO:0016567">
    <property type="term" value="P:protein ubiquitination"/>
    <property type="evidence" value="ECO:0007669"/>
    <property type="project" value="InterPro"/>
</dbReference>
<accession>A0A8T0QX72</accession>
<organism evidence="4 5">
    <name type="scientific">Panicum virgatum</name>
    <name type="common">Blackwell switchgrass</name>
    <dbReference type="NCBI Taxonomy" id="38727"/>
    <lineage>
        <taxon>Eukaryota</taxon>
        <taxon>Viridiplantae</taxon>
        <taxon>Streptophyta</taxon>
        <taxon>Embryophyta</taxon>
        <taxon>Tracheophyta</taxon>
        <taxon>Spermatophyta</taxon>
        <taxon>Magnoliopsida</taxon>
        <taxon>Liliopsida</taxon>
        <taxon>Poales</taxon>
        <taxon>Poaceae</taxon>
        <taxon>PACMAD clade</taxon>
        <taxon>Panicoideae</taxon>
        <taxon>Panicodae</taxon>
        <taxon>Paniceae</taxon>
        <taxon>Panicinae</taxon>
        <taxon>Panicum</taxon>
        <taxon>Panicum sect. Hiantes</taxon>
    </lineage>
</organism>
<dbReference type="InterPro" id="IPR002083">
    <property type="entry name" value="MATH/TRAF_dom"/>
</dbReference>
<dbReference type="SUPFAM" id="SSF54695">
    <property type="entry name" value="POZ domain"/>
    <property type="match status" value="1"/>
</dbReference>
<keyword evidence="5" id="KW-1185">Reference proteome</keyword>
<dbReference type="EMBL" id="CM029048">
    <property type="protein sequence ID" value="KAG2577578.1"/>
    <property type="molecule type" value="Genomic_DNA"/>
</dbReference>
<dbReference type="PROSITE" id="PS50144">
    <property type="entry name" value="MATH"/>
    <property type="match status" value="1"/>
</dbReference>
<evidence type="ECO:0000259" key="2">
    <source>
        <dbReference type="PROSITE" id="PS50097"/>
    </source>
</evidence>
<protein>
    <submittedName>
        <fullName evidence="4">Uncharacterized protein</fullName>
    </submittedName>
</protein>
<dbReference type="AlphaFoldDB" id="A0A8T0QX72"/>
<dbReference type="PANTHER" id="PTHR26379:SF438">
    <property type="entry name" value="OS08G0128700 PROTEIN"/>
    <property type="match status" value="1"/>
</dbReference>
<evidence type="ECO:0000259" key="3">
    <source>
        <dbReference type="PROSITE" id="PS50144"/>
    </source>
</evidence>
<comment type="caution">
    <text evidence="4">The sequence shown here is derived from an EMBL/GenBank/DDBJ whole genome shotgun (WGS) entry which is preliminary data.</text>
</comment>
<dbReference type="Gene3D" id="3.30.710.10">
    <property type="entry name" value="Potassium Channel Kv1.1, Chain A"/>
    <property type="match status" value="1"/>
</dbReference>
<evidence type="ECO:0000313" key="5">
    <source>
        <dbReference type="Proteomes" id="UP000823388"/>
    </source>
</evidence>
<evidence type="ECO:0000256" key="1">
    <source>
        <dbReference type="ARBA" id="ARBA00004906"/>
    </source>
</evidence>
<dbReference type="Pfam" id="PF00651">
    <property type="entry name" value="BTB"/>
    <property type="match status" value="1"/>
</dbReference>
<dbReference type="InterPro" id="IPR045005">
    <property type="entry name" value="BPM1-6"/>
</dbReference>
<name>A0A8T0QX72_PANVG</name>
<dbReference type="Gene3D" id="2.60.210.10">
    <property type="entry name" value="Apoptosis, Tumor Necrosis Factor Receptor Associated Protein 2, Chain A"/>
    <property type="match status" value="1"/>
</dbReference>
<dbReference type="PANTHER" id="PTHR26379">
    <property type="entry name" value="BTB/POZ AND MATH DOMAIN-CONTAINING PROTEIN 1"/>
    <property type="match status" value="1"/>
</dbReference>
<dbReference type="PROSITE" id="PS50097">
    <property type="entry name" value="BTB"/>
    <property type="match status" value="1"/>
</dbReference>
<reference evidence="4" key="1">
    <citation type="submission" date="2020-05" db="EMBL/GenBank/DDBJ databases">
        <title>WGS assembly of Panicum virgatum.</title>
        <authorList>
            <person name="Lovell J.T."/>
            <person name="Jenkins J."/>
            <person name="Shu S."/>
            <person name="Juenger T.E."/>
            <person name="Schmutz J."/>
        </authorList>
    </citation>
    <scope>NUCLEOTIDE SEQUENCE</scope>
    <source>
        <strain evidence="4">AP13</strain>
    </source>
</reference>
<dbReference type="InterPro" id="IPR000210">
    <property type="entry name" value="BTB/POZ_dom"/>
</dbReference>
<dbReference type="CDD" id="cd00121">
    <property type="entry name" value="MATH"/>
    <property type="match status" value="1"/>
</dbReference>
<dbReference type="InterPro" id="IPR008974">
    <property type="entry name" value="TRAF-like"/>
</dbReference>
<dbReference type="SMART" id="SM00225">
    <property type="entry name" value="BTB"/>
    <property type="match status" value="1"/>
</dbReference>
<evidence type="ECO:0000313" key="4">
    <source>
        <dbReference type="EMBL" id="KAG2577578.1"/>
    </source>
</evidence>